<gene>
    <name evidence="1" type="ORF">NX794_31420</name>
</gene>
<evidence type="ECO:0000313" key="1">
    <source>
        <dbReference type="EMBL" id="MCS0605680.1"/>
    </source>
</evidence>
<keyword evidence="2" id="KW-1185">Reference proteome</keyword>
<organism evidence="1 2">
    <name type="scientific">Streptomyces pyxinicus</name>
    <dbReference type="NCBI Taxonomy" id="2970331"/>
    <lineage>
        <taxon>Bacteria</taxon>
        <taxon>Bacillati</taxon>
        <taxon>Actinomycetota</taxon>
        <taxon>Actinomycetes</taxon>
        <taxon>Kitasatosporales</taxon>
        <taxon>Streptomycetaceae</taxon>
        <taxon>Streptomyces</taxon>
    </lineage>
</organism>
<accession>A0ABT2BAY3</accession>
<protein>
    <submittedName>
        <fullName evidence="1">Uncharacterized protein</fullName>
    </submittedName>
</protein>
<dbReference type="EMBL" id="JANUGP010000036">
    <property type="protein sequence ID" value="MCS0605680.1"/>
    <property type="molecule type" value="Genomic_DNA"/>
</dbReference>
<proteinExistence type="predicted"/>
<sequence length="161" mass="17948">MTSHHAVEILLTRPADPSERRYIHNSWLAMDADHTRLMAVCSARSPSGALYALRRQLGARLPIHVLTTHYPDRHGQVLSTSPWTTPPWGPCAKLRPSWGSVPRSCCGGGWPRPWPGTSRNAPRRLEVRLESLLADQQPEEVLACVAGLLHSRRHHPARTAP</sequence>
<dbReference type="RefSeq" id="WP_258782963.1">
    <property type="nucleotide sequence ID" value="NZ_JANUGP010000036.1"/>
</dbReference>
<name>A0ABT2BAY3_9ACTN</name>
<evidence type="ECO:0000313" key="2">
    <source>
        <dbReference type="Proteomes" id="UP001205612"/>
    </source>
</evidence>
<dbReference type="Proteomes" id="UP001205612">
    <property type="component" value="Unassembled WGS sequence"/>
</dbReference>
<reference evidence="1 2" key="1">
    <citation type="submission" date="2022-08" db="EMBL/GenBank/DDBJ databases">
        <authorList>
            <person name="Somphong A."/>
            <person name="Phongsopitanun W."/>
        </authorList>
    </citation>
    <scope>NUCLEOTIDE SEQUENCE [LARGE SCALE GENOMIC DNA]</scope>
    <source>
        <strain evidence="1 2">LP11</strain>
    </source>
</reference>
<comment type="caution">
    <text evidence="1">The sequence shown here is derived from an EMBL/GenBank/DDBJ whole genome shotgun (WGS) entry which is preliminary data.</text>
</comment>